<accession>A0A165MK92</accession>
<dbReference type="OrthoDB" id="3267419at2759"/>
<dbReference type="EMBL" id="KV429099">
    <property type="protein sequence ID" value="KZT65797.1"/>
    <property type="molecule type" value="Genomic_DNA"/>
</dbReference>
<sequence length="261" mass="28467">MVQLQTNPGSRCVSSRHRARIPAKHPLNVILPMEGTLTRASQAVPAFEDVIILQEPTSDQLFFVNFVLLEDRSAHTLCSEDCPQRHCDTEPWPTFVHLLEVPTLMGTPTQIVSILRELCARGKKCAGLPRPLALTITERQPLDITVSIPLAAVLLEYPVAYVPANADQTAFLAGVRLDVYDFALSLSGNPDRHDAEGGSGDACTIFKFSCPSHLAGEDAALLPARVLERMQSRLGARLNAAGCQCGLVVRHTTETHDRLSL</sequence>
<reference evidence="1 2" key="1">
    <citation type="journal article" date="2016" name="Mol. Biol. Evol.">
        <title>Comparative Genomics of Early-Diverging Mushroom-Forming Fungi Provides Insights into the Origins of Lignocellulose Decay Capabilities.</title>
        <authorList>
            <person name="Nagy L.G."/>
            <person name="Riley R."/>
            <person name="Tritt A."/>
            <person name="Adam C."/>
            <person name="Daum C."/>
            <person name="Floudas D."/>
            <person name="Sun H."/>
            <person name="Yadav J.S."/>
            <person name="Pangilinan J."/>
            <person name="Larsson K.H."/>
            <person name="Matsuura K."/>
            <person name="Barry K."/>
            <person name="Labutti K."/>
            <person name="Kuo R."/>
            <person name="Ohm R.A."/>
            <person name="Bhattacharya S.S."/>
            <person name="Shirouzu T."/>
            <person name="Yoshinaga Y."/>
            <person name="Martin F.M."/>
            <person name="Grigoriev I.V."/>
            <person name="Hibbett D.S."/>
        </authorList>
    </citation>
    <scope>NUCLEOTIDE SEQUENCE [LARGE SCALE GENOMIC DNA]</scope>
    <source>
        <strain evidence="1 2">L-15889</strain>
    </source>
</reference>
<gene>
    <name evidence="1" type="ORF">DAEQUDRAFT_495289</name>
</gene>
<protein>
    <submittedName>
        <fullName evidence="1">Uncharacterized protein</fullName>
    </submittedName>
</protein>
<name>A0A165MK92_9APHY</name>
<proteinExistence type="predicted"/>
<dbReference type="AlphaFoldDB" id="A0A165MK92"/>
<evidence type="ECO:0000313" key="1">
    <source>
        <dbReference type="EMBL" id="KZT65797.1"/>
    </source>
</evidence>
<organism evidence="1 2">
    <name type="scientific">Daedalea quercina L-15889</name>
    <dbReference type="NCBI Taxonomy" id="1314783"/>
    <lineage>
        <taxon>Eukaryota</taxon>
        <taxon>Fungi</taxon>
        <taxon>Dikarya</taxon>
        <taxon>Basidiomycota</taxon>
        <taxon>Agaricomycotina</taxon>
        <taxon>Agaricomycetes</taxon>
        <taxon>Polyporales</taxon>
        <taxon>Fomitopsis</taxon>
    </lineage>
</organism>
<evidence type="ECO:0000313" key="2">
    <source>
        <dbReference type="Proteomes" id="UP000076727"/>
    </source>
</evidence>
<dbReference type="Proteomes" id="UP000076727">
    <property type="component" value="Unassembled WGS sequence"/>
</dbReference>
<keyword evidence="2" id="KW-1185">Reference proteome</keyword>